<evidence type="ECO:0000256" key="2">
    <source>
        <dbReference type="ARBA" id="ARBA00022679"/>
    </source>
</evidence>
<dbReference type="Proteomes" id="UP001597601">
    <property type="component" value="Unassembled WGS sequence"/>
</dbReference>
<evidence type="ECO:0008006" key="6">
    <source>
        <dbReference type="Google" id="ProtNLM"/>
    </source>
</evidence>
<dbReference type="PANTHER" id="PTHR34106:SF5">
    <property type="entry name" value="GLYCOSIDASE"/>
    <property type="match status" value="1"/>
</dbReference>
<dbReference type="PIRSF" id="PIRSF016202">
    <property type="entry name" value="PH1107"/>
    <property type="match status" value="1"/>
</dbReference>
<dbReference type="InterPro" id="IPR007184">
    <property type="entry name" value="Mannoside_phosphorylase"/>
</dbReference>
<dbReference type="Pfam" id="PF04041">
    <property type="entry name" value="Glyco_hydro_130"/>
    <property type="match status" value="1"/>
</dbReference>
<dbReference type="InterPro" id="IPR023296">
    <property type="entry name" value="Glyco_hydro_beta-prop_sf"/>
</dbReference>
<dbReference type="RefSeq" id="WP_377124830.1">
    <property type="nucleotide sequence ID" value="NZ_JBHUON010000006.1"/>
</dbReference>
<proteinExistence type="inferred from homology"/>
<keyword evidence="1" id="KW-0328">Glycosyltransferase</keyword>
<dbReference type="Gene3D" id="2.115.10.20">
    <property type="entry name" value="Glycosyl hydrolase domain, family 43"/>
    <property type="match status" value="1"/>
</dbReference>
<comment type="similarity">
    <text evidence="3">Belongs to the glycosyl hydrolase 130 family.</text>
</comment>
<keyword evidence="2" id="KW-0808">Transferase</keyword>
<evidence type="ECO:0000256" key="3">
    <source>
        <dbReference type="ARBA" id="ARBA00024356"/>
    </source>
</evidence>
<comment type="caution">
    <text evidence="4">The sequence shown here is derived from an EMBL/GenBank/DDBJ whole genome shotgun (WGS) entry which is preliminary data.</text>
</comment>
<dbReference type="CDD" id="cd18614">
    <property type="entry name" value="GH130"/>
    <property type="match status" value="1"/>
</dbReference>
<name>A0ABW5XKX4_9SPHI</name>
<evidence type="ECO:0000256" key="1">
    <source>
        <dbReference type="ARBA" id="ARBA00022676"/>
    </source>
</evidence>
<keyword evidence="5" id="KW-1185">Reference proteome</keyword>
<reference evidence="5" key="1">
    <citation type="journal article" date="2019" name="Int. J. Syst. Evol. Microbiol.">
        <title>The Global Catalogue of Microorganisms (GCM) 10K type strain sequencing project: providing services to taxonomists for standard genome sequencing and annotation.</title>
        <authorList>
            <consortium name="The Broad Institute Genomics Platform"/>
            <consortium name="The Broad Institute Genome Sequencing Center for Infectious Disease"/>
            <person name="Wu L."/>
            <person name="Ma J."/>
        </authorList>
    </citation>
    <scope>NUCLEOTIDE SEQUENCE [LARGE SCALE GENOMIC DNA]</scope>
    <source>
        <strain evidence="5">KCTC 52232</strain>
    </source>
</reference>
<organism evidence="4 5">
    <name type="scientific">Mucilaginibacter antarcticus</name>
    <dbReference type="NCBI Taxonomy" id="1855725"/>
    <lineage>
        <taxon>Bacteria</taxon>
        <taxon>Pseudomonadati</taxon>
        <taxon>Bacteroidota</taxon>
        <taxon>Sphingobacteriia</taxon>
        <taxon>Sphingobacteriales</taxon>
        <taxon>Sphingobacteriaceae</taxon>
        <taxon>Mucilaginibacter</taxon>
    </lineage>
</organism>
<evidence type="ECO:0000313" key="5">
    <source>
        <dbReference type="Proteomes" id="UP001597601"/>
    </source>
</evidence>
<sequence length="337" mass="37905">MVRIKKEGVILRQADVDFESEAVLNPAVIKVGDEIKMFYRAIRRGNHSTIGYCVLDKPLTVSNRLDKPFMVPEHDYERHGIEDPRIVYIDGRYYMTYVAFNGKNALGALATSADLKTFERQGVIVPQLTCTAFDELAKVNTDIIERYRQDYNSPDTILMDKDVVFYPRRINGKLCFMHRIKPDMQLVAIDSLEELTQDFWENYITNLAEYVLLTPKGPHEINYVGGGCPPVETPEGWLVIYHGVDNEMKYSACAALFDLEDPGKEIARLPYALFSPDQDYEISGDVNNVCFPTGAIVENDTLYIYYGAGDDKIACASVSLSALVAELLSHSGLQSLA</sequence>
<accession>A0ABW5XKX4</accession>
<protein>
    <recommendedName>
        <fullName evidence="6">GH43/DUF377 family glycosyl hydrolase</fullName>
    </recommendedName>
</protein>
<evidence type="ECO:0000313" key="4">
    <source>
        <dbReference type="EMBL" id="MFD2864370.1"/>
    </source>
</evidence>
<dbReference type="EMBL" id="JBHUON010000006">
    <property type="protein sequence ID" value="MFD2864370.1"/>
    <property type="molecule type" value="Genomic_DNA"/>
</dbReference>
<dbReference type="PANTHER" id="PTHR34106">
    <property type="entry name" value="GLYCOSIDASE"/>
    <property type="match status" value="1"/>
</dbReference>
<dbReference type="SUPFAM" id="SSF75005">
    <property type="entry name" value="Arabinanase/levansucrase/invertase"/>
    <property type="match status" value="1"/>
</dbReference>
<gene>
    <name evidence="4" type="ORF">ACFSYC_06680</name>
</gene>